<dbReference type="InterPro" id="IPR015943">
    <property type="entry name" value="WD40/YVTN_repeat-like_dom_sf"/>
</dbReference>
<name>A0A7W8YCY3_9MICC</name>
<dbReference type="GO" id="GO:0010411">
    <property type="term" value="P:xyloglucan metabolic process"/>
    <property type="evidence" value="ECO:0007669"/>
    <property type="project" value="TreeGrafter"/>
</dbReference>
<evidence type="ECO:0000313" key="1">
    <source>
        <dbReference type="EMBL" id="MBB5598915.1"/>
    </source>
</evidence>
<dbReference type="PANTHER" id="PTHR43739:SF5">
    <property type="entry name" value="EXO-ALPHA-SIALIDASE"/>
    <property type="match status" value="1"/>
</dbReference>
<keyword evidence="2" id="KW-1185">Reference proteome</keyword>
<dbReference type="Gene3D" id="2.130.10.10">
    <property type="entry name" value="YVTN repeat-like/Quinoprotein amine dehydrogenase"/>
    <property type="match status" value="1"/>
</dbReference>
<gene>
    <name evidence="1" type="ORF">BKA12_001995</name>
</gene>
<dbReference type="AlphaFoldDB" id="A0A7W8YCY3"/>
<dbReference type="Proteomes" id="UP000523863">
    <property type="component" value="Unassembled WGS sequence"/>
</dbReference>
<sequence>MTEQTVTRPSTTGAVDIAPGFTVVAIGTKKGLWLASSPDRSEWKLSGPFFGTLEVPSVAIDTREGRTRIFVGINDWHFGPTVVHSDDGGAHFSETSFGAIAFPKETGTSLERVWTITPDTADRPGVVWAGCEPISVFKSTDSGETFQLVQGLWDHPHREKWGAGFGGPAAHTVVPSKQDDSTVHIAMSTGGVYRTTDGGTSWEATNKGIRADFQPEDEYPEFGQCVHRISADAEDPATLYLQNHGGVYRTRDNANTWELIENGLPSNFGFSVLTHPTQGGTAWVIPVSNGDDRFFPAGKCSVYKTTDGGDTWQEQHQGLPELDYNVSLRDAEGVDHHPESLGIYFGTRGGEVWASANEGESFERIAHRLPDVLSVRAAYIPPESAA</sequence>
<organism evidence="1 2">
    <name type="scientific">Neomicrococcus lactis</name>
    <dbReference type="NCBI Taxonomy" id="732241"/>
    <lineage>
        <taxon>Bacteria</taxon>
        <taxon>Bacillati</taxon>
        <taxon>Actinomycetota</taxon>
        <taxon>Actinomycetes</taxon>
        <taxon>Micrococcales</taxon>
        <taxon>Micrococcaceae</taxon>
        <taxon>Neomicrococcus</taxon>
    </lineage>
</organism>
<protein>
    <submittedName>
        <fullName evidence="1">Photosystem II stability/assembly factor-like uncharacterized protein</fullName>
    </submittedName>
</protein>
<comment type="caution">
    <text evidence="1">The sequence shown here is derived from an EMBL/GenBank/DDBJ whole genome shotgun (WGS) entry which is preliminary data.</text>
</comment>
<dbReference type="RefSeq" id="WP_221228077.1">
    <property type="nucleotide sequence ID" value="NZ_JACHBL010000001.1"/>
</dbReference>
<reference evidence="1 2" key="1">
    <citation type="submission" date="2020-08" db="EMBL/GenBank/DDBJ databases">
        <title>Sequencing the genomes of 1000 actinobacteria strains.</title>
        <authorList>
            <person name="Klenk H.-P."/>
        </authorList>
    </citation>
    <scope>NUCLEOTIDE SEQUENCE [LARGE SCALE GENOMIC DNA]</scope>
    <source>
        <strain evidence="1 2">DSM 23694</strain>
    </source>
</reference>
<proteinExistence type="predicted"/>
<dbReference type="SUPFAM" id="SSF110296">
    <property type="entry name" value="Oligoxyloglucan reducing end-specific cellobiohydrolase"/>
    <property type="match status" value="1"/>
</dbReference>
<dbReference type="PANTHER" id="PTHR43739">
    <property type="entry name" value="XYLOGLUCANASE (EUROFUNG)"/>
    <property type="match status" value="1"/>
</dbReference>
<dbReference type="EMBL" id="JACHBL010000001">
    <property type="protein sequence ID" value="MBB5598915.1"/>
    <property type="molecule type" value="Genomic_DNA"/>
</dbReference>
<accession>A0A7W8YCY3</accession>
<dbReference type="InterPro" id="IPR052025">
    <property type="entry name" value="Xyloglucanase_GH74"/>
</dbReference>
<evidence type="ECO:0000313" key="2">
    <source>
        <dbReference type="Proteomes" id="UP000523863"/>
    </source>
</evidence>